<comment type="similarity">
    <text evidence="1">Belongs to the eukaryotic/archaeal RNase P protein component 2 family.</text>
</comment>
<evidence type="ECO:0000256" key="1">
    <source>
        <dbReference type="ARBA" id="ARBA00010800"/>
    </source>
</evidence>
<evidence type="ECO:0000313" key="3">
    <source>
        <dbReference type="EMBL" id="KAH8388383.1"/>
    </source>
</evidence>
<dbReference type="InterPro" id="IPR002759">
    <property type="entry name" value="Pop5/Rpp14/Rnp2-like"/>
</dbReference>
<keyword evidence="4" id="KW-1185">Reference proteome</keyword>
<dbReference type="Gene3D" id="3.30.70.3250">
    <property type="entry name" value="Ribonuclease P, Pop5 subunit"/>
    <property type="match status" value="1"/>
</dbReference>
<dbReference type="InterPro" id="IPR038085">
    <property type="entry name" value="Rnp2-like_sf"/>
</dbReference>
<dbReference type="SUPFAM" id="SSF160350">
    <property type="entry name" value="Rnp2-like"/>
    <property type="match status" value="1"/>
</dbReference>
<proteinExistence type="inferred from homology"/>
<dbReference type="Pfam" id="PF01900">
    <property type="entry name" value="RNase_P_Rpp14"/>
    <property type="match status" value="1"/>
</dbReference>
<dbReference type="GO" id="GO:0005730">
    <property type="term" value="C:nucleolus"/>
    <property type="evidence" value="ECO:0007669"/>
    <property type="project" value="TreeGrafter"/>
</dbReference>
<dbReference type="AlphaFoldDB" id="A0AAD4KD15"/>
<organism evidence="3 4">
    <name type="scientific">Drosophila rubida</name>
    <dbReference type="NCBI Taxonomy" id="30044"/>
    <lineage>
        <taxon>Eukaryota</taxon>
        <taxon>Metazoa</taxon>
        <taxon>Ecdysozoa</taxon>
        <taxon>Arthropoda</taxon>
        <taxon>Hexapoda</taxon>
        <taxon>Insecta</taxon>
        <taxon>Pterygota</taxon>
        <taxon>Neoptera</taxon>
        <taxon>Endopterygota</taxon>
        <taxon>Diptera</taxon>
        <taxon>Brachycera</taxon>
        <taxon>Muscomorpha</taxon>
        <taxon>Ephydroidea</taxon>
        <taxon>Drosophilidae</taxon>
        <taxon>Drosophila</taxon>
    </lineage>
</organism>
<comment type="caution">
    <text evidence="3">The sequence shown here is derived from an EMBL/GenBank/DDBJ whole genome shotgun (WGS) entry which is preliminary data.</text>
</comment>
<accession>A0AAD4KD15</accession>
<dbReference type="GO" id="GO:0001682">
    <property type="term" value="P:tRNA 5'-leader removal"/>
    <property type="evidence" value="ECO:0007669"/>
    <property type="project" value="InterPro"/>
</dbReference>
<keyword evidence="2" id="KW-0819">tRNA processing</keyword>
<dbReference type="PANTHER" id="PTHR15441">
    <property type="entry name" value="RIBONUCLEASE P PROTEIN SUBUNIT P14"/>
    <property type="match status" value="1"/>
</dbReference>
<evidence type="ECO:0000313" key="4">
    <source>
        <dbReference type="Proteomes" id="UP001200034"/>
    </source>
</evidence>
<dbReference type="PANTHER" id="PTHR15441:SF1">
    <property type="entry name" value="RIBONUCLEASE P PROTEIN SUBUNIT P14"/>
    <property type="match status" value="1"/>
</dbReference>
<dbReference type="GO" id="GO:0033204">
    <property type="term" value="F:ribonuclease P RNA binding"/>
    <property type="evidence" value="ECO:0007669"/>
    <property type="project" value="TreeGrafter"/>
</dbReference>
<dbReference type="Proteomes" id="UP001200034">
    <property type="component" value="Unassembled WGS sequence"/>
</dbReference>
<evidence type="ECO:0000256" key="2">
    <source>
        <dbReference type="ARBA" id="ARBA00022694"/>
    </source>
</evidence>
<dbReference type="EMBL" id="JAJJHW010000014">
    <property type="protein sequence ID" value="KAH8388383.1"/>
    <property type="molecule type" value="Genomic_DNA"/>
</dbReference>
<name>A0AAD4KD15_9MUSC</name>
<sequence>MICFCRKFRDLDSVVLTPVFFRGCVQNSLERFFGEIGGGTTLEIIKFSAEQRRVVFRVPQEFYERTRAALTLIGYYQEVPCHFCVLRSSKTPLDFKKDGENENCEEL</sequence>
<reference evidence="3" key="1">
    <citation type="journal article" date="2021" name="Mol. Ecol. Resour.">
        <title>Phylogenomic analyses of the genus Drosophila reveals genomic signals of climate adaptation.</title>
        <authorList>
            <person name="Li F."/>
            <person name="Rane R.V."/>
            <person name="Luria V."/>
            <person name="Xiong Z."/>
            <person name="Chen J."/>
            <person name="Li Z."/>
            <person name="Catullo R.A."/>
            <person name="Griffin P.C."/>
            <person name="Schiffer M."/>
            <person name="Pearce S."/>
            <person name="Lee S.F."/>
            <person name="McElroy K."/>
            <person name="Stocker A."/>
            <person name="Shirriffs J."/>
            <person name="Cockerell F."/>
            <person name="Coppin C."/>
            <person name="Sgro C.M."/>
            <person name="Karger A."/>
            <person name="Cain J.W."/>
            <person name="Weber J.A."/>
            <person name="Santpere G."/>
            <person name="Kirschner M.W."/>
            <person name="Hoffmann A.A."/>
            <person name="Oakeshott J.G."/>
            <person name="Zhang G."/>
        </authorList>
    </citation>
    <scope>NUCLEOTIDE SEQUENCE</scope>
    <source>
        <strain evidence="3">BGI-SZ-2011g</strain>
    </source>
</reference>
<protein>
    <submittedName>
        <fullName evidence="3">Uncharacterized protein</fullName>
    </submittedName>
</protein>
<dbReference type="GO" id="GO:0030681">
    <property type="term" value="C:multimeric ribonuclease P complex"/>
    <property type="evidence" value="ECO:0007669"/>
    <property type="project" value="TreeGrafter"/>
</dbReference>
<gene>
    <name evidence="3" type="ORF">KR093_005372</name>
</gene>